<protein>
    <recommendedName>
        <fullName evidence="4">Porin</fullName>
    </recommendedName>
</protein>
<organism evidence="2 3">
    <name type="scientific">Alysiella filiformis DSM 16848</name>
    <dbReference type="NCBI Taxonomy" id="1120981"/>
    <lineage>
        <taxon>Bacteria</taxon>
        <taxon>Pseudomonadati</taxon>
        <taxon>Pseudomonadota</taxon>
        <taxon>Betaproteobacteria</taxon>
        <taxon>Neisseriales</taxon>
        <taxon>Neisseriaceae</taxon>
        <taxon>Alysiella</taxon>
    </lineage>
</organism>
<keyword evidence="1" id="KW-0732">Signal</keyword>
<gene>
    <name evidence="2" type="ORF">SAMN02746062_00570</name>
</gene>
<dbReference type="AlphaFoldDB" id="A0A286E5U6"/>
<evidence type="ECO:0000256" key="1">
    <source>
        <dbReference type="SAM" id="SignalP"/>
    </source>
</evidence>
<feature type="chain" id="PRO_5012334866" description="Porin" evidence="1">
    <location>
        <begin position="23"/>
        <end position="340"/>
    </location>
</feature>
<evidence type="ECO:0000313" key="2">
    <source>
        <dbReference type="EMBL" id="SOD66275.1"/>
    </source>
</evidence>
<feature type="signal peptide" evidence="1">
    <location>
        <begin position="1"/>
        <end position="22"/>
    </location>
</feature>
<dbReference type="Proteomes" id="UP000219669">
    <property type="component" value="Unassembled WGS sequence"/>
</dbReference>
<evidence type="ECO:0000313" key="3">
    <source>
        <dbReference type="Proteomes" id="UP000219669"/>
    </source>
</evidence>
<keyword evidence="3" id="KW-1185">Reference proteome</keyword>
<dbReference type="RefSeq" id="WP_097113645.1">
    <property type="nucleotide sequence ID" value="NZ_CP083931.1"/>
</dbReference>
<dbReference type="SUPFAM" id="SSF56935">
    <property type="entry name" value="Porins"/>
    <property type="match status" value="1"/>
</dbReference>
<dbReference type="OrthoDB" id="5845122at2"/>
<sequence>MLKSTKLMIAGLFAALAMPVFANPLGQVQKWTEDRVKIDGTIRARFDSVEVEKARANSRHLNADLWLSARLYQDWTAKMEIEPQLNLKTGKMNGDQDIPMNKLFIEGTVYDQVKLRAGKFGAFSSYGRVLDNEVTGGELSFNYGGLPTKVTVGRVTKIFNDNGLGVGVHRNAIAAVQSKYALTPRTNLGATLTYVKNTETPTGKKDAWFGEVGADTQFAPDLSAMAAYSVSNLDDVRNVAGKKVSNHGVFAGVKYKNADWGKAQSYDVFMNVRHVGAMSGVSSVEDYSKNVQGIQIGANYVPYKNVKLNAFYLHGKEVDNFAGAKKQKINVFRAQAEYKF</sequence>
<dbReference type="EMBL" id="OCNF01000003">
    <property type="protein sequence ID" value="SOD66275.1"/>
    <property type="molecule type" value="Genomic_DNA"/>
</dbReference>
<dbReference type="Gene3D" id="2.40.160.10">
    <property type="entry name" value="Porin"/>
    <property type="match status" value="1"/>
</dbReference>
<evidence type="ECO:0008006" key="4">
    <source>
        <dbReference type="Google" id="ProtNLM"/>
    </source>
</evidence>
<dbReference type="InterPro" id="IPR023614">
    <property type="entry name" value="Porin_dom_sf"/>
</dbReference>
<name>A0A286E5U6_9NEIS</name>
<reference evidence="2 3" key="1">
    <citation type="submission" date="2017-09" db="EMBL/GenBank/DDBJ databases">
        <authorList>
            <person name="Ehlers B."/>
            <person name="Leendertz F.H."/>
        </authorList>
    </citation>
    <scope>NUCLEOTIDE SEQUENCE [LARGE SCALE GENOMIC DNA]</scope>
    <source>
        <strain evidence="2 3">DSM 16848</strain>
    </source>
</reference>
<proteinExistence type="predicted"/>
<accession>A0A286E5U6</accession>